<reference evidence="11" key="2">
    <citation type="submission" date="2013-04" db="EMBL/GenBank/DDBJ databases">
        <title>Genome sequence of Pseudoalteromonas undina.</title>
        <authorList>
            <person name="Xie B.-B."/>
            <person name="Rong J.-C."/>
            <person name="Qin Q.-L."/>
            <person name="Shu Y.-L."/>
            <person name="Zhang Y.-Z."/>
        </authorList>
    </citation>
    <scope>NUCLEOTIDE SEQUENCE</scope>
    <source>
        <strain evidence="11">NCIMB 2128</strain>
    </source>
</reference>
<dbReference type="Pfam" id="PF00015">
    <property type="entry name" value="MCPsignal"/>
    <property type="match status" value="1"/>
</dbReference>
<evidence type="ECO:0000313" key="11">
    <source>
        <dbReference type="EMBL" id="ERG61537.1"/>
    </source>
</evidence>
<evidence type="ECO:0000256" key="1">
    <source>
        <dbReference type="ARBA" id="ARBA00004141"/>
    </source>
</evidence>
<dbReference type="CDD" id="cd06225">
    <property type="entry name" value="HAMP"/>
    <property type="match status" value="1"/>
</dbReference>
<evidence type="ECO:0000256" key="8">
    <source>
        <dbReference type="SAM" id="Phobius"/>
    </source>
</evidence>
<evidence type="ECO:0000256" key="4">
    <source>
        <dbReference type="ARBA" id="ARBA00023136"/>
    </source>
</evidence>
<keyword evidence="12" id="KW-1185">Reference proteome</keyword>
<comment type="caution">
    <text evidence="11">The sequence shown here is derived from an EMBL/GenBank/DDBJ whole genome shotgun (WGS) entry which is preliminary data.</text>
</comment>
<comment type="subcellular location">
    <subcellularLocation>
        <location evidence="1">Membrane</location>
        <topology evidence="1">Multi-pass membrane protein</topology>
    </subcellularLocation>
</comment>
<dbReference type="InterPro" id="IPR024478">
    <property type="entry name" value="HlyB_4HB_MCP"/>
</dbReference>
<accession>A0ABN0NJR6</accession>
<dbReference type="SMART" id="SM00304">
    <property type="entry name" value="HAMP"/>
    <property type="match status" value="1"/>
</dbReference>
<evidence type="ECO:0000256" key="6">
    <source>
        <dbReference type="ARBA" id="ARBA00029447"/>
    </source>
</evidence>
<evidence type="ECO:0000259" key="10">
    <source>
        <dbReference type="PROSITE" id="PS50885"/>
    </source>
</evidence>
<dbReference type="Pfam" id="PF12729">
    <property type="entry name" value="4HB_MCP_1"/>
    <property type="match status" value="1"/>
</dbReference>
<dbReference type="SMART" id="SM00283">
    <property type="entry name" value="MA"/>
    <property type="match status" value="1"/>
</dbReference>
<evidence type="ECO:0000259" key="9">
    <source>
        <dbReference type="PROSITE" id="PS50111"/>
    </source>
</evidence>
<dbReference type="PANTHER" id="PTHR32089">
    <property type="entry name" value="METHYL-ACCEPTING CHEMOTAXIS PROTEIN MCPB"/>
    <property type="match status" value="1"/>
</dbReference>
<dbReference type="PANTHER" id="PTHR32089:SF119">
    <property type="entry name" value="METHYL-ACCEPTING CHEMOTAXIS PROTEIN CTPL"/>
    <property type="match status" value="1"/>
</dbReference>
<reference evidence="11" key="1">
    <citation type="journal article" date="2012" name="J. Bacteriol.">
        <title>Genome sequences of type strains of seven species of the marine bacterium Pseudoalteromonas.</title>
        <authorList>
            <person name="Xie B.B."/>
            <person name="Shu Y.L."/>
            <person name="Qin Q.L."/>
            <person name="Rong J.C."/>
            <person name="Zhang X.Y."/>
            <person name="Chen X.L."/>
            <person name="Shi M."/>
            <person name="He H.L."/>
            <person name="Zhou B.C."/>
            <person name="Zhang Y.Z."/>
        </authorList>
    </citation>
    <scope>NUCLEOTIDE SEQUENCE [LARGE SCALE GENOMIC DNA]</scope>
    <source>
        <strain evidence="11">NCIMB 2128</strain>
    </source>
</reference>
<keyword evidence="5 7" id="KW-0807">Transducer</keyword>
<feature type="transmembrane region" description="Helical" evidence="8">
    <location>
        <begin position="17"/>
        <end position="39"/>
    </location>
</feature>
<evidence type="ECO:0000256" key="5">
    <source>
        <dbReference type="ARBA" id="ARBA00023224"/>
    </source>
</evidence>
<proteinExistence type="inferred from homology"/>
<feature type="transmembrane region" description="Helical" evidence="8">
    <location>
        <begin position="192"/>
        <end position="214"/>
    </location>
</feature>
<dbReference type="PROSITE" id="PS50111">
    <property type="entry name" value="CHEMOTAXIS_TRANSDUC_2"/>
    <property type="match status" value="1"/>
</dbReference>
<keyword evidence="3 8" id="KW-1133">Transmembrane helix</keyword>
<gene>
    <name evidence="11" type="ORF">PUND_06392</name>
</gene>
<dbReference type="InterPro" id="IPR003660">
    <property type="entry name" value="HAMP_dom"/>
</dbReference>
<dbReference type="InterPro" id="IPR047347">
    <property type="entry name" value="YvaQ-like_sensor"/>
</dbReference>
<feature type="domain" description="HAMP" evidence="10">
    <location>
        <begin position="216"/>
        <end position="270"/>
    </location>
</feature>
<dbReference type="Pfam" id="PF00672">
    <property type="entry name" value="HAMP"/>
    <property type="match status" value="1"/>
</dbReference>
<dbReference type="InterPro" id="IPR004089">
    <property type="entry name" value="MCPsignal_dom"/>
</dbReference>
<dbReference type="PRINTS" id="PR00260">
    <property type="entry name" value="CHEMTRNSDUCR"/>
</dbReference>
<evidence type="ECO:0000256" key="2">
    <source>
        <dbReference type="ARBA" id="ARBA00022692"/>
    </source>
</evidence>
<dbReference type="CDD" id="cd19411">
    <property type="entry name" value="MCP2201-like_sensor"/>
    <property type="match status" value="1"/>
</dbReference>
<dbReference type="Proteomes" id="UP000016534">
    <property type="component" value="Unassembled WGS sequence"/>
</dbReference>
<organism evidence="11 12">
    <name type="scientific">Pseudoalteromonas undina</name>
    <dbReference type="NCBI Taxonomy" id="43660"/>
    <lineage>
        <taxon>Bacteria</taxon>
        <taxon>Pseudomonadati</taxon>
        <taxon>Pseudomonadota</taxon>
        <taxon>Gammaproteobacteria</taxon>
        <taxon>Alteromonadales</taxon>
        <taxon>Pseudoalteromonadaceae</taxon>
        <taxon>Pseudoalteromonas</taxon>
    </lineage>
</organism>
<dbReference type="SUPFAM" id="SSF58104">
    <property type="entry name" value="Methyl-accepting chemotaxis protein (MCP) signaling domain"/>
    <property type="match status" value="1"/>
</dbReference>
<evidence type="ECO:0000313" key="12">
    <source>
        <dbReference type="Proteomes" id="UP000016534"/>
    </source>
</evidence>
<dbReference type="Gene3D" id="1.10.287.950">
    <property type="entry name" value="Methyl-accepting chemotaxis protein"/>
    <property type="match status" value="1"/>
</dbReference>
<dbReference type="CDD" id="cd11386">
    <property type="entry name" value="MCP_signal"/>
    <property type="match status" value="1"/>
</dbReference>
<evidence type="ECO:0000256" key="3">
    <source>
        <dbReference type="ARBA" id="ARBA00022989"/>
    </source>
</evidence>
<evidence type="ECO:0000256" key="7">
    <source>
        <dbReference type="PROSITE-ProRule" id="PRU00284"/>
    </source>
</evidence>
<dbReference type="InterPro" id="IPR004090">
    <property type="entry name" value="Chemotax_Me-accpt_rcpt"/>
</dbReference>
<sequence>MISNLNQIGFTSIKAKLLASFSLIIIMLIVTAGIGIYNLSIMNDQMSKIINVSAEKVKLAARVNQGALAVSRAEKNIILADSKAAMDEYADFIAQTRDEMLERRATLRNLVNDNGKRLLDEFAATWDEYIEVNLQIRDLARADLNDKAIVLSKNEGRRLNDLAISQMANLVNAIEQDMANDELEAQARHSSAYSLMLVITLTGLIAGIVIAIFISSRITGALNRLSHRMNDIADGEGDLTVTVDDSSKDETGDVARAFNKFVAKIRTTITSVASETTQVASTSEELSIVSNTTSAAVKKLHDETQQVATAMTQMNATIQDVANSAENAASSASDSNNNAKAGESMVNETVHAVDNLTKEINQSASAIEKLQADSENISTILDVIKGVSEQTNLLALNAAIEAARAGEQGRGFAVVADEVRTLAQRTKESATNIEQMIDKFQSGILTAIEVMTKSQQQTDLVVEKVSKTGETLRTINDYSSAINDMNAQIASAAEQQAVVADEISRNVVNIKQVTEQSSAATEQTSTASNEMAILGNNLLKLVQQFKV</sequence>
<dbReference type="Gene3D" id="6.10.340.10">
    <property type="match status" value="1"/>
</dbReference>
<dbReference type="EMBL" id="AHCF02000013">
    <property type="protein sequence ID" value="ERG61537.1"/>
    <property type="molecule type" value="Genomic_DNA"/>
</dbReference>
<keyword evidence="2 8" id="KW-0812">Transmembrane</keyword>
<dbReference type="PROSITE" id="PS50885">
    <property type="entry name" value="HAMP"/>
    <property type="match status" value="1"/>
</dbReference>
<comment type="similarity">
    <text evidence="6">Belongs to the methyl-accepting chemotaxis (MCP) protein family.</text>
</comment>
<protein>
    <submittedName>
        <fullName evidence="11">Methyl-accepting chemotaxis sensory transducer</fullName>
    </submittedName>
</protein>
<keyword evidence="4 8" id="KW-0472">Membrane</keyword>
<name>A0ABN0NJR6_9GAMM</name>
<feature type="domain" description="Methyl-accepting transducer" evidence="9">
    <location>
        <begin position="275"/>
        <end position="511"/>
    </location>
</feature>